<dbReference type="SUPFAM" id="SSF51316">
    <property type="entry name" value="Mss4-like"/>
    <property type="match status" value="1"/>
</dbReference>
<evidence type="ECO:0000256" key="4">
    <source>
        <dbReference type="ARBA" id="ARBA00023239"/>
    </source>
</evidence>
<evidence type="ECO:0000256" key="3">
    <source>
        <dbReference type="ARBA" id="ARBA00022833"/>
    </source>
</evidence>
<keyword evidence="3" id="KW-0862">Zinc</keyword>
<dbReference type="GO" id="GO:0046872">
    <property type="term" value="F:metal ion binding"/>
    <property type="evidence" value="ECO:0007669"/>
    <property type="project" value="UniProtKB-KW"/>
</dbReference>
<evidence type="ECO:0000259" key="5">
    <source>
        <dbReference type="PROSITE" id="PS51891"/>
    </source>
</evidence>
<feature type="domain" description="CENP-V/GFA" evidence="5">
    <location>
        <begin position="17"/>
        <end position="133"/>
    </location>
</feature>
<proteinExistence type="inferred from homology"/>
<dbReference type="AlphaFoldDB" id="A0A9Q9AWZ2"/>
<accession>A0A9Q9AWZ2</accession>
<dbReference type="EMBL" id="CP099422">
    <property type="protein sequence ID" value="USW53472.1"/>
    <property type="molecule type" value="Genomic_DNA"/>
</dbReference>
<dbReference type="Proteomes" id="UP001056384">
    <property type="component" value="Chromosome 5"/>
</dbReference>
<reference evidence="6" key="1">
    <citation type="submission" date="2022-06" db="EMBL/GenBank/DDBJ databases">
        <title>Complete genome sequences of two strains of the flax pathogen Septoria linicola.</title>
        <authorList>
            <person name="Lapalu N."/>
            <person name="Simon A."/>
            <person name="Demenou B."/>
            <person name="Paumier D."/>
            <person name="Guillot M.-P."/>
            <person name="Gout L."/>
            <person name="Valade R."/>
        </authorList>
    </citation>
    <scope>NUCLEOTIDE SEQUENCE</scope>
    <source>
        <strain evidence="6">SE15195</strain>
    </source>
</reference>
<keyword evidence="4" id="KW-0456">Lyase</keyword>
<evidence type="ECO:0000256" key="1">
    <source>
        <dbReference type="ARBA" id="ARBA00005495"/>
    </source>
</evidence>
<evidence type="ECO:0000256" key="2">
    <source>
        <dbReference type="ARBA" id="ARBA00022723"/>
    </source>
</evidence>
<dbReference type="InterPro" id="IPR011057">
    <property type="entry name" value="Mss4-like_sf"/>
</dbReference>
<protein>
    <submittedName>
        <fullName evidence="6">CENP-V/GFA domain, Mss4-like superfamily protein</fullName>
    </submittedName>
</protein>
<comment type="similarity">
    <text evidence="1">Belongs to the Gfa family.</text>
</comment>
<gene>
    <name evidence="6" type="ORF">Slin15195_G067910</name>
</gene>
<name>A0A9Q9AWZ2_9PEZI</name>
<organism evidence="6 7">
    <name type="scientific">Septoria linicola</name>
    <dbReference type="NCBI Taxonomy" id="215465"/>
    <lineage>
        <taxon>Eukaryota</taxon>
        <taxon>Fungi</taxon>
        <taxon>Dikarya</taxon>
        <taxon>Ascomycota</taxon>
        <taxon>Pezizomycotina</taxon>
        <taxon>Dothideomycetes</taxon>
        <taxon>Dothideomycetidae</taxon>
        <taxon>Mycosphaerellales</taxon>
        <taxon>Mycosphaerellaceae</taxon>
        <taxon>Septoria</taxon>
    </lineage>
</organism>
<keyword evidence="2" id="KW-0479">Metal-binding</keyword>
<evidence type="ECO:0000313" key="6">
    <source>
        <dbReference type="EMBL" id="USW53472.1"/>
    </source>
</evidence>
<evidence type="ECO:0000313" key="7">
    <source>
        <dbReference type="Proteomes" id="UP001056384"/>
    </source>
</evidence>
<keyword evidence="7" id="KW-1185">Reference proteome</keyword>
<dbReference type="PANTHER" id="PTHR33337">
    <property type="entry name" value="GFA DOMAIN-CONTAINING PROTEIN"/>
    <property type="match status" value="1"/>
</dbReference>
<dbReference type="PANTHER" id="PTHR33337:SF40">
    <property type="entry name" value="CENP-V_GFA DOMAIN-CONTAINING PROTEIN-RELATED"/>
    <property type="match status" value="1"/>
</dbReference>
<dbReference type="PROSITE" id="PS51891">
    <property type="entry name" value="CENP_V_GFA"/>
    <property type="match status" value="1"/>
</dbReference>
<dbReference type="InterPro" id="IPR006913">
    <property type="entry name" value="CENP-V/GFA"/>
</dbReference>
<dbReference type="Pfam" id="PF04828">
    <property type="entry name" value="GFA"/>
    <property type="match status" value="1"/>
</dbReference>
<sequence>MADQAPATFTATENNTYTGACLCGSITLRLSLPYDLYARPQGHICHCNNCRKTSSAAAGAAVIMLPTSQIELSDPDKKLKTYNDTSSKSGRTVPRSFCGACGSAVGCVPTDMLPELSVVALGLFVKMPEPVFECFVKRREAWVKPTVEEAKQYEYVDEIGGYMGSVLAGEGYGV</sequence>
<dbReference type="Gene3D" id="3.90.1590.10">
    <property type="entry name" value="glutathione-dependent formaldehyde- activating enzyme (gfa)"/>
    <property type="match status" value="1"/>
</dbReference>
<dbReference type="GO" id="GO:0016846">
    <property type="term" value="F:carbon-sulfur lyase activity"/>
    <property type="evidence" value="ECO:0007669"/>
    <property type="project" value="InterPro"/>
</dbReference>